<keyword evidence="1" id="KW-0472">Membrane</keyword>
<keyword evidence="3" id="KW-1185">Reference proteome</keyword>
<gene>
    <name evidence="2" type="ORF">ACFOKA_07200</name>
</gene>
<proteinExistence type="predicted"/>
<evidence type="ECO:0000313" key="2">
    <source>
        <dbReference type="EMBL" id="MFC3051684.1"/>
    </source>
</evidence>
<evidence type="ECO:0000256" key="1">
    <source>
        <dbReference type="SAM" id="Phobius"/>
    </source>
</evidence>
<evidence type="ECO:0000313" key="3">
    <source>
        <dbReference type="Proteomes" id="UP001595444"/>
    </source>
</evidence>
<keyword evidence="1" id="KW-0812">Transmembrane</keyword>
<dbReference type="Proteomes" id="UP001595444">
    <property type="component" value="Unassembled WGS sequence"/>
</dbReference>
<sequence length="135" mass="14883">MKTWLWGALLGMVLVVALATGWFFLFLNPRHYDAEDFAGGLDALNAAEVASSMLRTTAPRGVLPKESWPTAIEALHPKKVQVYPTGVLVKLHGVFMLESGIYFPTPKVAAKIEAHDSEGTYQKITDSIYSYRVKG</sequence>
<feature type="transmembrane region" description="Helical" evidence="1">
    <location>
        <begin position="6"/>
        <end position="27"/>
    </location>
</feature>
<name>A0ABV7D3R1_9PROT</name>
<accession>A0ABV7D3R1</accession>
<dbReference type="EMBL" id="JBHRSL010000004">
    <property type="protein sequence ID" value="MFC3051684.1"/>
    <property type="molecule type" value="Genomic_DNA"/>
</dbReference>
<comment type="caution">
    <text evidence="2">The sequence shown here is derived from an EMBL/GenBank/DDBJ whole genome shotgun (WGS) entry which is preliminary data.</text>
</comment>
<organism evidence="2 3">
    <name type="scientific">Kordiimonas pumila</name>
    <dbReference type="NCBI Taxonomy" id="2161677"/>
    <lineage>
        <taxon>Bacteria</taxon>
        <taxon>Pseudomonadati</taxon>
        <taxon>Pseudomonadota</taxon>
        <taxon>Alphaproteobacteria</taxon>
        <taxon>Kordiimonadales</taxon>
        <taxon>Kordiimonadaceae</taxon>
        <taxon>Kordiimonas</taxon>
    </lineage>
</organism>
<dbReference type="RefSeq" id="WP_194215156.1">
    <property type="nucleotide sequence ID" value="NZ_CP061205.1"/>
</dbReference>
<keyword evidence="1" id="KW-1133">Transmembrane helix</keyword>
<reference evidence="3" key="1">
    <citation type="journal article" date="2019" name="Int. J. Syst. Evol. Microbiol.">
        <title>The Global Catalogue of Microorganisms (GCM) 10K type strain sequencing project: providing services to taxonomists for standard genome sequencing and annotation.</title>
        <authorList>
            <consortium name="The Broad Institute Genomics Platform"/>
            <consortium name="The Broad Institute Genome Sequencing Center for Infectious Disease"/>
            <person name="Wu L."/>
            <person name="Ma J."/>
        </authorList>
    </citation>
    <scope>NUCLEOTIDE SEQUENCE [LARGE SCALE GENOMIC DNA]</scope>
    <source>
        <strain evidence="3">KCTC 62164</strain>
    </source>
</reference>
<protein>
    <submittedName>
        <fullName evidence="2">Uncharacterized protein</fullName>
    </submittedName>
</protein>